<dbReference type="EMBL" id="CP035758">
    <property type="protein sequence ID" value="QBD80502.1"/>
    <property type="molecule type" value="Genomic_DNA"/>
</dbReference>
<keyword evidence="1" id="KW-1133">Transmembrane helix</keyword>
<dbReference type="RefSeq" id="WP_129891566.1">
    <property type="nucleotide sequence ID" value="NZ_CP035758.1"/>
</dbReference>
<keyword evidence="1" id="KW-0472">Membrane</keyword>
<keyword evidence="3" id="KW-1185">Reference proteome</keyword>
<keyword evidence="1" id="KW-0812">Transmembrane</keyword>
<gene>
    <name evidence="2" type="ORF">EPA93_32825</name>
</gene>
<evidence type="ECO:0000313" key="2">
    <source>
        <dbReference type="EMBL" id="QBD80502.1"/>
    </source>
</evidence>
<reference evidence="2 3" key="1">
    <citation type="submission" date="2019-01" db="EMBL/GenBank/DDBJ databases">
        <title>Ktedonosporobacter rubrisoli SCAWS-G2.</title>
        <authorList>
            <person name="Huang Y."/>
            <person name="Yan B."/>
        </authorList>
    </citation>
    <scope>NUCLEOTIDE SEQUENCE [LARGE SCALE GENOMIC DNA]</scope>
    <source>
        <strain evidence="2 3">SCAWS-G2</strain>
    </source>
</reference>
<dbReference type="AlphaFoldDB" id="A0A4P6JYE4"/>
<organism evidence="2 3">
    <name type="scientific">Ktedonosporobacter rubrisoli</name>
    <dbReference type="NCBI Taxonomy" id="2509675"/>
    <lineage>
        <taxon>Bacteria</taxon>
        <taxon>Bacillati</taxon>
        <taxon>Chloroflexota</taxon>
        <taxon>Ktedonobacteria</taxon>
        <taxon>Ktedonobacterales</taxon>
        <taxon>Ktedonosporobacteraceae</taxon>
        <taxon>Ktedonosporobacter</taxon>
    </lineage>
</organism>
<sequence length="277" mass="30459">MRKPDDPFLHEQIDEQIEALAHLGKSSPLPQARLVSDLHHVYGKEHEMAERVWERLNRQIMPNSWGYEHSKDQAPPQFVKEAQPMKTKRRQLPITKKTRHVLETVVAVLIVVALVGSMALLLHLRQTSQSSQGGKGAPSFATQASHATTTAATTALPLSAPPTSVVLRLSAPGIPSTTRSEITIPSGTKVTLTVIPNHSLLPFQTYTMGIYATDPFGFSELQYCTYPHTSTCTYLIAPSSEENTDYTKGKHTFRAFLGDIGGRILESSSGITITWSS</sequence>
<dbReference type="Proteomes" id="UP000290365">
    <property type="component" value="Chromosome"/>
</dbReference>
<feature type="transmembrane region" description="Helical" evidence="1">
    <location>
        <begin position="100"/>
        <end position="122"/>
    </location>
</feature>
<evidence type="ECO:0000256" key="1">
    <source>
        <dbReference type="SAM" id="Phobius"/>
    </source>
</evidence>
<dbReference type="KEGG" id="kbs:EPA93_32825"/>
<protein>
    <submittedName>
        <fullName evidence="2">Uncharacterized protein</fullName>
    </submittedName>
</protein>
<accession>A0A4P6JYE4</accession>
<proteinExistence type="predicted"/>
<evidence type="ECO:0000313" key="3">
    <source>
        <dbReference type="Proteomes" id="UP000290365"/>
    </source>
</evidence>
<name>A0A4P6JYE4_KTERU</name>